<dbReference type="Proteomes" id="UP000193711">
    <property type="component" value="Unassembled WGS sequence"/>
</dbReference>
<organism evidence="2 3">
    <name type="scientific">Rathayibacter oskolensis</name>
    <dbReference type="NCBI Taxonomy" id="1891671"/>
    <lineage>
        <taxon>Bacteria</taxon>
        <taxon>Bacillati</taxon>
        <taxon>Actinomycetota</taxon>
        <taxon>Actinomycetes</taxon>
        <taxon>Micrococcales</taxon>
        <taxon>Microbacteriaceae</taxon>
        <taxon>Rathayibacter</taxon>
    </lineage>
</organism>
<keyword evidence="1" id="KW-0472">Membrane</keyword>
<dbReference type="STRING" id="1891671.SAMN06295885_0680"/>
<keyword evidence="3" id="KW-1185">Reference proteome</keyword>
<evidence type="ECO:0008006" key="4">
    <source>
        <dbReference type="Google" id="ProtNLM"/>
    </source>
</evidence>
<evidence type="ECO:0000313" key="2">
    <source>
        <dbReference type="EMBL" id="SMH32034.1"/>
    </source>
</evidence>
<dbReference type="AlphaFoldDB" id="A0A1X7N3U5"/>
<reference evidence="3" key="1">
    <citation type="submission" date="2017-04" db="EMBL/GenBank/DDBJ databases">
        <authorList>
            <person name="Varghese N."/>
            <person name="Submissions S."/>
        </authorList>
    </citation>
    <scope>NUCLEOTIDE SEQUENCE [LARGE SCALE GENOMIC DNA]</scope>
    <source>
        <strain evidence="3">VKM Ac-2121</strain>
    </source>
</reference>
<name>A0A1X7N3U5_9MICO</name>
<sequence length="75" mass="7988">MRVWLRPDERRPSPPPYPSDDATALLVGCIAWALALVGVLIAVAVGAAVPSVVLSTVVIGFVLGTIGLFYSRNRR</sequence>
<proteinExistence type="predicted"/>
<gene>
    <name evidence="2" type="ORF">SAMN06295885_0680</name>
</gene>
<dbReference type="EMBL" id="FXBM01000001">
    <property type="protein sequence ID" value="SMH32034.1"/>
    <property type="molecule type" value="Genomic_DNA"/>
</dbReference>
<accession>A0A1X7N3U5</accession>
<evidence type="ECO:0000256" key="1">
    <source>
        <dbReference type="SAM" id="Phobius"/>
    </source>
</evidence>
<keyword evidence="1" id="KW-0812">Transmembrane</keyword>
<feature type="transmembrane region" description="Helical" evidence="1">
    <location>
        <begin position="51"/>
        <end position="70"/>
    </location>
</feature>
<feature type="transmembrane region" description="Helical" evidence="1">
    <location>
        <begin position="21"/>
        <end position="45"/>
    </location>
</feature>
<evidence type="ECO:0000313" key="3">
    <source>
        <dbReference type="Proteomes" id="UP000193711"/>
    </source>
</evidence>
<protein>
    <recommendedName>
        <fullName evidence="4">DUF2530 domain-containing protein</fullName>
    </recommendedName>
</protein>
<keyword evidence="1" id="KW-1133">Transmembrane helix</keyword>